<keyword evidence="4" id="KW-1185">Reference proteome</keyword>
<evidence type="ECO:0000256" key="2">
    <source>
        <dbReference type="SAM" id="MobiDB-lite"/>
    </source>
</evidence>
<evidence type="ECO:0000313" key="3">
    <source>
        <dbReference type="EMBL" id="KAJ5330288.1"/>
    </source>
</evidence>
<dbReference type="EMBL" id="JAPZBO010000001">
    <property type="protein sequence ID" value="KAJ5330288.1"/>
    <property type="molecule type" value="Genomic_DNA"/>
</dbReference>
<reference evidence="3" key="1">
    <citation type="submission" date="2022-12" db="EMBL/GenBank/DDBJ databases">
        <authorList>
            <person name="Petersen C."/>
        </authorList>
    </citation>
    <scope>NUCLEOTIDE SEQUENCE</scope>
    <source>
        <strain evidence="3">IBT 21472</strain>
    </source>
</reference>
<keyword evidence="1" id="KW-0175">Coiled coil</keyword>
<gene>
    <name evidence="3" type="ORF">N7476_000071</name>
</gene>
<feature type="region of interest" description="Disordered" evidence="2">
    <location>
        <begin position="1"/>
        <end position="37"/>
    </location>
</feature>
<evidence type="ECO:0000256" key="1">
    <source>
        <dbReference type="SAM" id="Coils"/>
    </source>
</evidence>
<organism evidence="3 4">
    <name type="scientific">Penicillium atrosanguineum</name>
    <dbReference type="NCBI Taxonomy" id="1132637"/>
    <lineage>
        <taxon>Eukaryota</taxon>
        <taxon>Fungi</taxon>
        <taxon>Dikarya</taxon>
        <taxon>Ascomycota</taxon>
        <taxon>Pezizomycotina</taxon>
        <taxon>Eurotiomycetes</taxon>
        <taxon>Eurotiomycetidae</taxon>
        <taxon>Eurotiales</taxon>
        <taxon>Aspergillaceae</taxon>
        <taxon>Penicillium</taxon>
    </lineage>
</organism>
<sequence length="268" mass="30724">MSSGNVNLIEGKKRPALEQAGGIQKKPMTNPNTNPQEMRDTQIAYHSSVEGKENPLDACVNKMDSEAPLLQYDPEQRIAANECGFGLLAELREMNHKINKLESHFQKLESHFQKLESHRQSHLDIRQKAISTWVRDVLNKDTERGKEEIRRLNKDIIHGGDVRSDAMVVTERYKKSSTEWQYFRTLYGLTPDNVNDLDQQKCYRSLQALDRAASILLKNAWTSLPTEAMGKEREDLVAMLLEERYEESEKMSSTFIGGNESSVAEEYF</sequence>
<feature type="compositionally biased region" description="Polar residues" evidence="2">
    <location>
        <begin position="27"/>
        <end position="36"/>
    </location>
</feature>
<proteinExistence type="predicted"/>
<name>A0A9W9UBS7_9EURO</name>
<evidence type="ECO:0000313" key="4">
    <source>
        <dbReference type="Proteomes" id="UP001147746"/>
    </source>
</evidence>
<protein>
    <submittedName>
        <fullName evidence="3">Uncharacterized protein</fullName>
    </submittedName>
</protein>
<comment type="caution">
    <text evidence="3">The sequence shown here is derived from an EMBL/GenBank/DDBJ whole genome shotgun (WGS) entry which is preliminary data.</text>
</comment>
<reference evidence="3" key="2">
    <citation type="journal article" date="2023" name="IMA Fungus">
        <title>Comparative genomic study of the Penicillium genus elucidates a diverse pangenome and 15 lateral gene transfer events.</title>
        <authorList>
            <person name="Petersen C."/>
            <person name="Sorensen T."/>
            <person name="Nielsen M.R."/>
            <person name="Sondergaard T.E."/>
            <person name="Sorensen J.L."/>
            <person name="Fitzpatrick D.A."/>
            <person name="Frisvad J.C."/>
            <person name="Nielsen K.L."/>
        </authorList>
    </citation>
    <scope>NUCLEOTIDE SEQUENCE</scope>
    <source>
        <strain evidence="3">IBT 21472</strain>
    </source>
</reference>
<feature type="coiled-coil region" evidence="1">
    <location>
        <begin position="91"/>
        <end position="155"/>
    </location>
</feature>
<accession>A0A9W9UBS7</accession>
<dbReference type="Proteomes" id="UP001147746">
    <property type="component" value="Unassembled WGS sequence"/>
</dbReference>
<dbReference type="AlphaFoldDB" id="A0A9W9UBS7"/>